<dbReference type="PROSITE" id="PS51608">
    <property type="entry name" value="SAM_MT_UBIE"/>
    <property type="match status" value="1"/>
</dbReference>
<evidence type="ECO:0000256" key="2">
    <source>
        <dbReference type="ARBA" id="ARBA00022679"/>
    </source>
</evidence>
<evidence type="ECO:0000256" key="6">
    <source>
        <dbReference type="HAMAP-Rule" id="MF_03191"/>
    </source>
</evidence>
<comment type="pathway">
    <text evidence="6">Cofactor biosynthesis; ubiquinone biosynthesis.</text>
</comment>
<dbReference type="PANTHER" id="PTHR43591">
    <property type="entry name" value="METHYLTRANSFERASE"/>
    <property type="match status" value="1"/>
</dbReference>
<dbReference type="PANTHER" id="PTHR43591:SF24">
    <property type="entry name" value="2-METHOXY-6-POLYPRENYL-1,4-BENZOQUINOL METHYLASE, MITOCHONDRIAL"/>
    <property type="match status" value="1"/>
</dbReference>
<dbReference type="NCBIfam" id="TIGR01934">
    <property type="entry name" value="MenG_MenH_UbiE"/>
    <property type="match status" value="1"/>
</dbReference>
<dbReference type="PROSITE" id="PS01184">
    <property type="entry name" value="UBIE_2"/>
    <property type="match status" value="1"/>
</dbReference>
<evidence type="ECO:0000256" key="5">
    <source>
        <dbReference type="ARBA" id="ARBA00046387"/>
    </source>
</evidence>
<keyword evidence="6" id="KW-0496">Mitochondrion</keyword>
<dbReference type="InterPro" id="IPR004033">
    <property type="entry name" value="UbiE/COQ5_MeTrFase"/>
</dbReference>
<proteinExistence type="inferred from homology"/>
<protein>
    <recommendedName>
        <fullName evidence="6">2-methoxy-6-polyprenyl-1,4-benzoquinol methylase, mitochondrial</fullName>
        <ecNumber evidence="6">2.1.1.201</ecNumber>
    </recommendedName>
    <alternativeName>
        <fullName evidence="6">Ubiquinone biosynthesis methyltransferase COQ5</fullName>
    </alternativeName>
</protein>
<dbReference type="PROSITE" id="PS01183">
    <property type="entry name" value="UBIE_1"/>
    <property type="match status" value="1"/>
</dbReference>
<feature type="binding site" evidence="6">
    <location>
        <position position="143"/>
    </location>
    <ligand>
        <name>S-adenosyl-L-methionine</name>
        <dbReference type="ChEBI" id="CHEBI:59789"/>
    </ligand>
</feature>
<dbReference type="SUPFAM" id="SSF53335">
    <property type="entry name" value="S-adenosyl-L-methionine-dependent methyltransferases"/>
    <property type="match status" value="1"/>
</dbReference>
<dbReference type="FunFam" id="3.40.50.150:FF:000064">
    <property type="entry name" value="2-methoxy-6-polyprenyl-1,4-benzoquinol methylase, mitochondrial"/>
    <property type="match status" value="1"/>
</dbReference>
<dbReference type="AlphaFoldDB" id="A0AAV7XIE9"/>
<feature type="binding site" evidence="6">
    <location>
        <position position="113"/>
    </location>
    <ligand>
        <name>S-adenosyl-L-methionine</name>
        <dbReference type="ChEBI" id="CHEBI:59789"/>
    </ligand>
</feature>
<reference evidence="7" key="1">
    <citation type="submission" date="2022-12" db="EMBL/GenBank/DDBJ databases">
        <title>Chromosome-level genome assembly of the bean flower thrips Megalurothrips usitatus.</title>
        <authorList>
            <person name="Ma L."/>
            <person name="Liu Q."/>
            <person name="Li H."/>
            <person name="Cai W."/>
        </authorList>
    </citation>
    <scope>NUCLEOTIDE SEQUENCE</scope>
    <source>
        <strain evidence="7">Cailab_2022a</strain>
    </source>
</reference>
<feature type="binding site" evidence="6">
    <location>
        <begin position="178"/>
        <end position="179"/>
    </location>
    <ligand>
        <name>S-adenosyl-L-methionine</name>
        <dbReference type="ChEBI" id="CHEBI:59789"/>
    </ligand>
</feature>
<keyword evidence="2 6" id="KW-0808">Transferase</keyword>
<organism evidence="7 8">
    <name type="scientific">Megalurothrips usitatus</name>
    <name type="common">bean blossom thrips</name>
    <dbReference type="NCBI Taxonomy" id="439358"/>
    <lineage>
        <taxon>Eukaryota</taxon>
        <taxon>Metazoa</taxon>
        <taxon>Ecdysozoa</taxon>
        <taxon>Arthropoda</taxon>
        <taxon>Hexapoda</taxon>
        <taxon>Insecta</taxon>
        <taxon>Pterygota</taxon>
        <taxon>Neoptera</taxon>
        <taxon>Paraneoptera</taxon>
        <taxon>Thysanoptera</taxon>
        <taxon>Terebrantia</taxon>
        <taxon>Thripoidea</taxon>
        <taxon>Thripidae</taxon>
        <taxon>Megalurothrips</taxon>
    </lineage>
</organism>
<keyword evidence="6" id="KW-0472">Membrane</keyword>
<dbReference type="Proteomes" id="UP001075354">
    <property type="component" value="Chromosome 9"/>
</dbReference>
<evidence type="ECO:0000256" key="1">
    <source>
        <dbReference type="ARBA" id="ARBA00022603"/>
    </source>
</evidence>
<dbReference type="Gene3D" id="3.40.50.150">
    <property type="entry name" value="Vaccinia Virus protein VP39"/>
    <property type="match status" value="1"/>
</dbReference>
<evidence type="ECO:0000313" key="7">
    <source>
        <dbReference type="EMBL" id="KAJ1524340.1"/>
    </source>
</evidence>
<comment type="catalytic activity">
    <reaction evidence="6">
        <text>a 2-methoxy-6-(all-trans-polyprenyl)benzene-1,4-diol + S-adenosyl-L-methionine = a 5-methoxy-2-methyl-3-(all-trans-polyprenyl)benzene-1,4-diol + S-adenosyl-L-homocysteine + H(+)</text>
        <dbReference type="Rhea" id="RHEA:28286"/>
        <dbReference type="Rhea" id="RHEA-COMP:10858"/>
        <dbReference type="Rhea" id="RHEA-COMP:10859"/>
        <dbReference type="ChEBI" id="CHEBI:15378"/>
        <dbReference type="ChEBI" id="CHEBI:57856"/>
        <dbReference type="ChEBI" id="CHEBI:59789"/>
        <dbReference type="ChEBI" id="CHEBI:84166"/>
        <dbReference type="ChEBI" id="CHEBI:84167"/>
        <dbReference type="EC" id="2.1.1.201"/>
    </reaction>
</comment>
<comment type="subunit">
    <text evidence="5">Component of a multi-subunit COQ enzyme complex, composed of at least COQ3, COQ4, COQ5, COQ6, COQ7 and COQ9. Interacts with PYURF; the interaction is direct, stabilizes COQ5 protein and associates PYURF with COQ enzyme complex.</text>
</comment>
<comment type="subcellular location">
    <subcellularLocation>
        <location evidence="6">Mitochondrion inner membrane</location>
        <topology evidence="6">Peripheral membrane protein</topology>
        <orientation evidence="6">Matrix side</orientation>
    </subcellularLocation>
</comment>
<keyword evidence="6" id="KW-0999">Mitochondrion inner membrane</keyword>
<dbReference type="Pfam" id="PF01209">
    <property type="entry name" value="Ubie_methyltran"/>
    <property type="match status" value="1"/>
</dbReference>
<keyword evidence="1 6" id="KW-0489">Methyltransferase</keyword>
<keyword evidence="3 6" id="KW-0831">Ubiquinone biosynthesis</keyword>
<dbReference type="InterPro" id="IPR029063">
    <property type="entry name" value="SAM-dependent_MTases_sf"/>
</dbReference>
<dbReference type="EC" id="2.1.1.201" evidence="6"/>
<sequence>MAPLVLRKFNSTLFKSLELCGRRGLSAAATGKPLPKEEKSSEYAKGETHFGFETVKEEEKSTKVHKVFEDVAQSYDKMNDLMSLGIHRIWKDIFMQRLSPVHGTRLLDVGGGTGDIAFRYIKFLENSSARDPTKVESHVTVSDINKHMLDVGKSRAQSTGVLASAENVNCSVDWLEADAESLPLPDASYSAYTVAFCIRNVTHPQKLLEEAYRVLQPGGRFMCLEFSHVENDALRWLYDQYSFQVIPVMGHLVTGQWQPYQYLVESIRQFPGQEEFKEMIETAGFRFVTYENLNNGMVAIHSGFKL</sequence>
<gene>
    <name evidence="6" type="primary">coq5</name>
    <name evidence="7" type="ORF">ONE63_010844</name>
</gene>
<dbReference type="GO" id="GO:0032259">
    <property type="term" value="P:methylation"/>
    <property type="evidence" value="ECO:0007669"/>
    <property type="project" value="UniProtKB-KW"/>
</dbReference>
<accession>A0AAV7XIE9</accession>
<comment type="similarity">
    <text evidence="6">Belongs to the class I-like SAM-binding methyltransferase superfamily. MenG/UbiE family.</text>
</comment>
<dbReference type="HAMAP" id="MF_01813">
    <property type="entry name" value="MenG_UbiE_methyltr"/>
    <property type="match status" value="1"/>
</dbReference>
<comment type="function">
    <text evidence="6">Methyltransferase required for the conversion of 2-polyprenyl-6-methoxy-1,4-benzoquinol (DDMQH2) to 2-polyprenyl-3-methyl-6-methoxy-1,4-benzoquinol (DMQH2).</text>
</comment>
<evidence type="ECO:0000256" key="4">
    <source>
        <dbReference type="ARBA" id="ARBA00022691"/>
    </source>
</evidence>
<keyword evidence="4 6" id="KW-0949">S-adenosyl-L-methionine</keyword>
<comment type="caution">
    <text evidence="6">Lacks conserved residue(s) required for the propagation of feature annotation.</text>
</comment>
<keyword evidence="8" id="KW-1185">Reference proteome</keyword>
<dbReference type="GO" id="GO:0008425">
    <property type="term" value="F:2-methoxy-6-polyprenyl-1,4-benzoquinol methyltransferase activity"/>
    <property type="evidence" value="ECO:0007669"/>
    <property type="project" value="UniProtKB-UniRule"/>
</dbReference>
<evidence type="ECO:0000313" key="8">
    <source>
        <dbReference type="Proteomes" id="UP001075354"/>
    </source>
</evidence>
<dbReference type="InterPro" id="IPR023576">
    <property type="entry name" value="UbiE/COQ5_MeTrFase_CS"/>
</dbReference>
<name>A0AAV7XIE9_9NEOP</name>
<dbReference type="CDD" id="cd02440">
    <property type="entry name" value="AdoMet_MTases"/>
    <property type="match status" value="1"/>
</dbReference>
<comment type="caution">
    <text evidence="7">The sequence shown here is derived from an EMBL/GenBank/DDBJ whole genome shotgun (WGS) entry which is preliminary data.</text>
</comment>
<evidence type="ECO:0000256" key="3">
    <source>
        <dbReference type="ARBA" id="ARBA00022688"/>
    </source>
</evidence>
<dbReference type="EMBL" id="JAPTSV010000009">
    <property type="protein sequence ID" value="KAJ1524340.1"/>
    <property type="molecule type" value="Genomic_DNA"/>
</dbReference>
<dbReference type="GO" id="GO:0031314">
    <property type="term" value="C:extrinsic component of mitochondrial inner membrane"/>
    <property type="evidence" value="ECO:0007669"/>
    <property type="project" value="UniProtKB-UniRule"/>
</dbReference>